<name>A0A843WJ50_COLES</name>
<sequence>MSTNLACSGVMPNTLQIHVALRILNVFGCSSRDWICPICTGIKSRESPKTQKYIIPFPFLIYIHGFLLTPLTGKRMVQVNITDWCMSTAIRWLSTATGHPELDSGIWPLAVDRPWMVVDRWLSYVDR</sequence>
<gene>
    <name evidence="1" type="ORF">Taro_037386</name>
</gene>
<dbReference type="AlphaFoldDB" id="A0A843WJ50"/>
<proteinExistence type="predicted"/>
<protein>
    <submittedName>
        <fullName evidence="1">Uncharacterized protein</fullName>
    </submittedName>
</protein>
<reference evidence="1" key="1">
    <citation type="submission" date="2017-07" db="EMBL/GenBank/DDBJ databases">
        <title>Taro Niue Genome Assembly and Annotation.</title>
        <authorList>
            <person name="Atibalentja N."/>
            <person name="Keating K."/>
            <person name="Fields C.J."/>
        </authorList>
    </citation>
    <scope>NUCLEOTIDE SEQUENCE</scope>
    <source>
        <strain evidence="1">Niue_2</strain>
        <tissue evidence="1">Leaf</tissue>
    </source>
</reference>
<organism evidence="1 2">
    <name type="scientific">Colocasia esculenta</name>
    <name type="common">Wild taro</name>
    <name type="synonym">Arum esculentum</name>
    <dbReference type="NCBI Taxonomy" id="4460"/>
    <lineage>
        <taxon>Eukaryota</taxon>
        <taxon>Viridiplantae</taxon>
        <taxon>Streptophyta</taxon>
        <taxon>Embryophyta</taxon>
        <taxon>Tracheophyta</taxon>
        <taxon>Spermatophyta</taxon>
        <taxon>Magnoliopsida</taxon>
        <taxon>Liliopsida</taxon>
        <taxon>Araceae</taxon>
        <taxon>Aroideae</taxon>
        <taxon>Colocasieae</taxon>
        <taxon>Colocasia</taxon>
    </lineage>
</organism>
<dbReference type="Proteomes" id="UP000652761">
    <property type="component" value="Unassembled WGS sequence"/>
</dbReference>
<comment type="caution">
    <text evidence="1">The sequence shown here is derived from an EMBL/GenBank/DDBJ whole genome shotgun (WGS) entry which is preliminary data.</text>
</comment>
<evidence type="ECO:0000313" key="2">
    <source>
        <dbReference type="Proteomes" id="UP000652761"/>
    </source>
</evidence>
<accession>A0A843WJ50</accession>
<keyword evidence="2" id="KW-1185">Reference proteome</keyword>
<dbReference type="EMBL" id="NMUH01003247">
    <property type="protein sequence ID" value="MQM04585.1"/>
    <property type="molecule type" value="Genomic_DNA"/>
</dbReference>
<evidence type="ECO:0000313" key="1">
    <source>
        <dbReference type="EMBL" id="MQM04585.1"/>
    </source>
</evidence>